<organism evidence="7 8">
    <name type="scientific">Mesorhabditis belari</name>
    <dbReference type="NCBI Taxonomy" id="2138241"/>
    <lineage>
        <taxon>Eukaryota</taxon>
        <taxon>Metazoa</taxon>
        <taxon>Ecdysozoa</taxon>
        <taxon>Nematoda</taxon>
        <taxon>Chromadorea</taxon>
        <taxon>Rhabditida</taxon>
        <taxon>Rhabditina</taxon>
        <taxon>Rhabditomorpha</taxon>
        <taxon>Rhabditoidea</taxon>
        <taxon>Rhabditidae</taxon>
        <taxon>Mesorhabditinae</taxon>
        <taxon>Mesorhabditis</taxon>
    </lineage>
</organism>
<feature type="transmembrane region" description="Helical" evidence="6">
    <location>
        <begin position="180"/>
        <end position="201"/>
    </location>
</feature>
<evidence type="ECO:0000256" key="2">
    <source>
        <dbReference type="ARBA" id="ARBA00005692"/>
    </source>
</evidence>
<feature type="transmembrane region" description="Helical" evidence="6">
    <location>
        <begin position="221"/>
        <end position="247"/>
    </location>
</feature>
<dbReference type="GO" id="GO:0004888">
    <property type="term" value="F:transmembrane signaling receptor activity"/>
    <property type="evidence" value="ECO:0007669"/>
    <property type="project" value="InterPro"/>
</dbReference>
<evidence type="ECO:0000256" key="4">
    <source>
        <dbReference type="ARBA" id="ARBA00022989"/>
    </source>
</evidence>
<dbReference type="InterPro" id="IPR051119">
    <property type="entry name" value="Nematode_SR-like"/>
</dbReference>
<dbReference type="GO" id="GO:0007606">
    <property type="term" value="P:sensory perception of chemical stimulus"/>
    <property type="evidence" value="ECO:0007669"/>
    <property type="project" value="UniProtKB-UniRule"/>
</dbReference>
<dbReference type="AlphaFoldDB" id="A0AAF3J7D3"/>
<keyword evidence="5 6" id="KW-0472">Membrane</keyword>
<evidence type="ECO:0000313" key="8">
    <source>
        <dbReference type="WBParaSite" id="MBELARI_LOCUS2081"/>
    </source>
</evidence>
<dbReference type="PANTHER" id="PTHR31627">
    <property type="entry name" value="SERPENTINE RECEPTOR CLASS GAMMA-RELATED"/>
    <property type="match status" value="1"/>
</dbReference>
<evidence type="ECO:0000256" key="3">
    <source>
        <dbReference type="ARBA" id="ARBA00022692"/>
    </source>
</evidence>
<reference evidence="8" key="1">
    <citation type="submission" date="2024-02" db="UniProtKB">
        <authorList>
            <consortium name="WormBaseParasite"/>
        </authorList>
    </citation>
    <scope>IDENTIFICATION</scope>
</reference>
<sequence>MATNVGGGMTSSDDYDDYDDHFVDPFEMISSSAFLILGVTTIWIYYRIAKFHSTNGFKTNFQRIFFILITNDMVSFLAQLFDVRLPTWGVHEWYFYIKRRVYFKLKRKTGKFVRTVADFVTSFLNRLEEGPVPTILNYLSTVTLMIQSFGTLLVAINRATSLMFPVHYERFWDEATRPSCLFIIFLPSFITIHCIFVKNSFLRLSWGYYIPNTDISDIENWMYFGVNMSCLFLSFPLNFYLGYRLLIKRKEVKLTRREFAFHATTVFQFIMGCVNAIDTIICNTQSMDDYWIFFETAPIFCDLCNFAPLWFIFIVSKEIRSNVFGKREDSIVLGKVSNFTTSPRRSTRSISTISVISAIQAH</sequence>
<evidence type="ECO:0000256" key="5">
    <source>
        <dbReference type="ARBA" id="ARBA00023136"/>
    </source>
</evidence>
<dbReference type="WBParaSite" id="MBELARI_LOCUS2081">
    <property type="protein sequence ID" value="MBELARI_LOCUS2081"/>
    <property type="gene ID" value="MBELARI_LOCUS2081"/>
</dbReference>
<evidence type="ECO:0000256" key="1">
    <source>
        <dbReference type="ARBA" id="ARBA00004141"/>
    </source>
</evidence>
<feature type="transmembrane region" description="Helical" evidence="6">
    <location>
        <begin position="135"/>
        <end position="159"/>
    </location>
</feature>
<keyword evidence="3 6" id="KW-0812">Transmembrane</keyword>
<feature type="transmembrane region" description="Helical" evidence="6">
    <location>
        <begin position="61"/>
        <end position="81"/>
    </location>
</feature>
<accession>A0AAF3J7D3</accession>
<keyword evidence="4 6" id="KW-1133">Transmembrane helix</keyword>
<feature type="transmembrane region" description="Helical" evidence="6">
    <location>
        <begin position="28"/>
        <end position="49"/>
    </location>
</feature>
<dbReference type="PANTHER" id="PTHR31627:SF42">
    <property type="entry name" value="G_PROTEIN_RECEP_F1_2 DOMAIN-CONTAINING PROTEIN-RELATED"/>
    <property type="match status" value="1"/>
</dbReference>
<comment type="subcellular location">
    <subcellularLocation>
        <location evidence="1">Membrane</location>
        <topology evidence="1">Multi-pass membrane protein</topology>
    </subcellularLocation>
</comment>
<dbReference type="InterPro" id="IPR000609">
    <property type="entry name" value="7TM_GPCR_serpentine_rcpt_Srg"/>
</dbReference>
<proteinExistence type="inferred from homology"/>
<keyword evidence="7" id="KW-1185">Reference proteome</keyword>
<evidence type="ECO:0000256" key="6">
    <source>
        <dbReference type="RuleBase" id="RU280813"/>
    </source>
</evidence>
<dbReference type="GO" id="GO:0016020">
    <property type="term" value="C:membrane"/>
    <property type="evidence" value="ECO:0007669"/>
    <property type="project" value="UniProtKB-SubCell"/>
</dbReference>
<feature type="transmembrane region" description="Helical" evidence="6">
    <location>
        <begin position="259"/>
        <end position="277"/>
    </location>
</feature>
<comment type="similarity">
    <text evidence="2 6">Belongs to the nematode receptor-like protein srg family.</text>
</comment>
<name>A0AAF3J7D3_9BILA</name>
<dbReference type="Pfam" id="PF02118">
    <property type="entry name" value="Srg"/>
    <property type="match status" value="1"/>
</dbReference>
<feature type="transmembrane region" description="Helical" evidence="6">
    <location>
        <begin position="297"/>
        <end position="316"/>
    </location>
</feature>
<dbReference type="Proteomes" id="UP000887575">
    <property type="component" value="Unassembled WGS sequence"/>
</dbReference>
<protein>
    <recommendedName>
        <fullName evidence="6">Serpentine receptor class gamma</fullName>
    </recommendedName>
</protein>
<evidence type="ECO:0000313" key="7">
    <source>
        <dbReference type="Proteomes" id="UP000887575"/>
    </source>
</evidence>